<evidence type="ECO:0000256" key="5">
    <source>
        <dbReference type="ARBA" id="ARBA00023134"/>
    </source>
</evidence>
<gene>
    <name evidence="7" type="ORF">A3A60_01800</name>
</gene>
<keyword evidence="2" id="KW-0396">Initiation factor</keyword>
<dbReference type="GO" id="GO:0003743">
    <property type="term" value="F:translation initiation factor activity"/>
    <property type="evidence" value="ECO:0007669"/>
    <property type="project" value="UniProtKB-KW"/>
</dbReference>
<dbReference type="SUPFAM" id="SSF52540">
    <property type="entry name" value="P-loop containing nucleoside triphosphate hydrolases"/>
    <property type="match status" value="1"/>
</dbReference>
<dbReference type="Pfam" id="PF11987">
    <property type="entry name" value="IF-2"/>
    <property type="match status" value="1"/>
</dbReference>
<evidence type="ECO:0000256" key="1">
    <source>
        <dbReference type="ARBA" id="ARBA00007733"/>
    </source>
</evidence>
<proteinExistence type="inferred from homology"/>
<accession>A0A1F5I1G6</accession>
<protein>
    <recommendedName>
        <fullName evidence="6">Tr-type G domain-containing protein</fullName>
    </recommendedName>
</protein>
<dbReference type="Gene3D" id="3.40.50.300">
    <property type="entry name" value="P-loop containing nucleotide triphosphate hydrolases"/>
    <property type="match status" value="1"/>
</dbReference>
<dbReference type="FunFam" id="3.40.50.10050:FF:000001">
    <property type="entry name" value="Translation initiation factor IF-2"/>
    <property type="match status" value="1"/>
</dbReference>
<dbReference type="Proteomes" id="UP000179227">
    <property type="component" value="Unassembled WGS sequence"/>
</dbReference>
<keyword evidence="4" id="KW-0648">Protein biosynthesis</keyword>
<dbReference type="InterPro" id="IPR036925">
    <property type="entry name" value="TIF_IF2_dom3_sf"/>
</dbReference>
<dbReference type="FunFam" id="3.40.50.300:FF:000019">
    <property type="entry name" value="Translation initiation factor IF-2"/>
    <property type="match status" value="1"/>
</dbReference>
<organism evidence="7 8">
    <name type="scientific">Candidatus Curtissbacteria bacterium RIFCSPLOWO2_01_FULL_42_26</name>
    <dbReference type="NCBI Taxonomy" id="1797729"/>
    <lineage>
        <taxon>Bacteria</taxon>
        <taxon>Candidatus Curtissiibacteriota</taxon>
    </lineage>
</organism>
<dbReference type="Gene3D" id="2.40.30.10">
    <property type="entry name" value="Translation factors"/>
    <property type="match status" value="2"/>
</dbReference>
<dbReference type="EMBL" id="MFBS01000012">
    <property type="protein sequence ID" value="OGE10236.1"/>
    <property type="molecule type" value="Genomic_DNA"/>
</dbReference>
<dbReference type="InterPro" id="IPR009000">
    <property type="entry name" value="Transl_B-barrel_sf"/>
</dbReference>
<dbReference type="PROSITE" id="PS51722">
    <property type="entry name" value="G_TR_2"/>
    <property type="match status" value="1"/>
</dbReference>
<dbReference type="InterPro" id="IPR027417">
    <property type="entry name" value="P-loop_NTPase"/>
</dbReference>
<dbReference type="InterPro" id="IPR000795">
    <property type="entry name" value="T_Tr_GTP-bd_dom"/>
</dbReference>
<dbReference type="InterPro" id="IPR004161">
    <property type="entry name" value="EFTu-like_2"/>
</dbReference>
<dbReference type="NCBIfam" id="TIGR00231">
    <property type="entry name" value="small_GTP"/>
    <property type="match status" value="1"/>
</dbReference>
<dbReference type="InterPro" id="IPR023115">
    <property type="entry name" value="TIF_IF2_dom3"/>
</dbReference>
<dbReference type="GO" id="GO:0005737">
    <property type="term" value="C:cytoplasm"/>
    <property type="evidence" value="ECO:0007669"/>
    <property type="project" value="TreeGrafter"/>
</dbReference>
<dbReference type="PANTHER" id="PTHR43381">
    <property type="entry name" value="TRANSLATION INITIATION FACTOR IF-2-RELATED"/>
    <property type="match status" value="1"/>
</dbReference>
<dbReference type="InterPro" id="IPR005225">
    <property type="entry name" value="Small_GTP-bd"/>
</dbReference>
<comment type="caution">
    <text evidence="7">The sequence shown here is derived from an EMBL/GenBank/DDBJ whole genome shotgun (WGS) entry which is preliminary data.</text>
</comment>
<dbReference type="InterPro" id="IPR015760">
    <property type="entry name" value="TIF_IF2"/>
</dbReference>
<dbReference type="Pfam" id="PF03144">
    <property type="entry name" value="GTP_EFTU_D2"/>
    <property type="match status" value="1"/>
</dbReference>
<dbReference type="STRING" id="1797729.A3A60_01800"/>
<feature type="domain" description="Tr-type G" evidence="6">
    <location>
        <begin position="9"/>
        <end position="177"/>
    </location>
</feature>
<evidence type="ECO:0000256" key="2">
    <source>
        <dbReference type="ARBA" id="ARBA00022540"/>
    </source>
</evidence>
<comment type="similarity">
    <text evidence="1">Belongs to the TRAFAC class translation factor GTPase superfamily. Classic translation factor GTPase family. IF-2 subfamily.</text>
</comment>
<evidence type="ECO:0000256" key="3">
    <source>
        <dbReference type="ARBA" id="ARBA00022741"/>
    </source>
</evidence>
<name>A0A1F5I1G6_9BACT</name>
<evidence type="ECO:0000256" key="4">
    <source>
        <dbReference type="ARBA" id="ARBA00022917"/>
    </source>
</evidence>
<dbReference type="GO" id="GO:0005525">
    <property type="term" value="F:GTP binding"/>
    <property type="evidence" value="ECO:0007669"/>
    <property type="project" value="UniProtKB-KW"/>
</dbReference>
<evidence type="ECO:0000259" key="6">
    <source>
        <dbReference type="PROSITE" id="PS51722"/>
    </source>
</evidence>
<dbReference type="Pfam" id="PF00009">
    <property type="entry name" value="GTP_EFTU"/>
    <property type="match status" value="1"/>
</dbReference>
<keyword evidence="3" id="KW-0547">Nucleotide-binding</keyword>
<dbReference type="SUPFAM" id="SSF50447">
    <property type="entry name" value="Translation proteins"/>
    <property type="match status" value="2"/>
</dbReference>
<sequence length="477" mass="51703">MDTKNKQNIRAPIVTIMGHVDHGKTTLLDVIRKTNVVAREHGGITQHIGAYQITHKSSLITFIDTPGHAAFEKMRSRGADVADIVVLVVAANDSVKPQTVEAIKHIKGTGKTIIIAITKIDLPNINIEKVKSDLKANDVLVEDYGGQIPVVEISAPQKKGVDDLLEIINLVWQMNPKPNLENEPLEAIVIESYLDKNRGPTVSAVVKRGTLKVGQKISVDGEVITVKALVDDTGTNLKEAKPSKPTSILGFKKTLDVGSIIYDSIKTQQTKTATTADHAQLIARALEVKGKFNVIIKADVLGSLEAIQTNLPEKIKVILSGVGEVQASDVAFAKIAKAPILAFNVKTAPAVLLLTEREHVLIRNYNVIYELVKDLEEISETFQKAKQEAKIRGAAKIIATFTLDGKKIAGVRVTSGKLKIGDQVIVKNEQGAEISSKITSLKKYKKDVESAVAGQECGVGFDQDIDFREGFIIESLG</sequence>
<evidence type="ECO:0000313" key="7">
    <source>
        <dbReference type="EMBL" id="OGE10236.1"/>
    </source>
</evidence>
<dbReference type="SUPFAM" id="SSF52156">
    <property type="entry name" value="Initiation factor IF2/eIF5b, domain 3"/>
    <property type="match status" value="1"/>
</dbReference>
<keyword evidence="5" id="KW-0342">GTP-binding</keyword>
<dbReference type="Pfam" id="PF22042">
    <property type="entry name" value="EF-G_D2"/>
    <property type="match status" value="1"/>
</dbReference>
<evidence type="ECO:0000313" key="8">
    <source>
        <dbReference type="Proteomes" id="UP000179227"/>
    </source>
</evidence>
<dbReference type="AlphaFoldDB" id="A0A1F5I1G6"/>
<reference evidence="7 8" key="1">
    <citation type="journal article" date="2016" name="Nat. Commun.">
        <title>Thousands of microbial genomes shed light on interconnected biogeochemical processes in an aquifer system.</title>
        <authorList>
            <person name="Anantharaman K."/>
            <person name="Brown C.T."/>
            <person name="Hug L.A."/>
            <person name="Sharon I."/>
            <person name="Castelle C.J."/>
            <person name="Probst A.J."/>
            <person name="Thomas B.C."/>
            <person name="Singh A."/>
            <person name="Wilkins M.J."/>
            <person name="Karaoz U."/>
            <person name="Brodie E.L."/>
            <person name="Williams K.H."/>
            <person name="Hubbard S.S."/>
            <person name="Banfield J.F."/>
        </authorList>
    </citation>
    <scope>NUCLEOTIDE SEQUENCE [LARGE SCALE GENOMIC DNA]</scope>
</reference>
<dbReference type="CDD" id="cd01887">
    <property type="entry name" value="IF2_eIF5B"/>
    <property type="match status" value="1"/>
</dbReference>
<dbReference type="InterPro" id="IPR053905">
    <property type="entry name" value="EF-G-like_DII"/>
</dbReference>
<dbReference type="PANTHER" id="PTHR43381:SF5">
    <property type="entry name" value="TR-TYPE G DOMAIN-CONTAINING PROTEIN"/>
    <property type="match status" value="1"/>
</dbReference>
<dbReference type="Gene3D" id="3.40.50.10050">
    <property type="entry name" value="Translation initiation factor IF- 2, domain 3"/>
    <property type="match status" value="1"/>
</dbReference>
<dbReference type="GO" id="GO:0003924">
    <property type="term" value="F:GTPase activity"/>
    <property type="evidence" value="ECO:0007669"/>
    <property type="project" value="InterPro"/>
</dbReference>